<keyword evidence="3" id="KW-1185">Reference proteome</keyword>
<accession>C2BE72</accession>
<dbReference type="EMBL" id="ABYO01000183">
    <property type="protein sequence ID" value="EEI86794.1"/>
    <property type="molecule type" value="Genomic_DNA"/>
</dbReference>
<dbReference type="Proteomes" id="UP000005984">
    <property type="component" value="Unassembled WGS sequence"/>
</dbReference>
<evidence type="ECO:0000313" key="3">
    <source>
        <dbReference type="Proteomes" id="UP000005984"/>
    </source>
</evidence>
<comment type="caution">
    <text evidence="2">The sequence shown here is derived from an EMBL/GenBank/DDBJ whole genome shotgun (WGS) entry which is preliminary data.</text>
</comment>
<protein>
    <submittedName>
        <fullName evidence="2">Uncharacterized protein</fullName>
    </submittedName>
</protein>
<name>C2BE72_9FIRM</name>
<dbReference type="HOGENOM" id="CLU_3039845_0_0_9"/>
<proteinExistence type="predicted"/>
<feature type="compositionally biased region" description="Basic residues" evidence="1">
    <location>
        <begin position="19"/>
        <end position="31"/>
    </location>
</feature>
<feature type="region of interest" description="Disordered" evidence="1">
    <location>
        <begin position="1"/>
        <end position="31"/>
    </location>
</feature>
<organism evidence="2 3">
    <name type="scientific">Anaerococcus lactolyticus ATCC 51172</name>
    <dbReference type="NCBI Taxonomy" id="525254"/>
    <lineage>
        <taxon>Bacteria</taxon>
        <taxon>Bacillati</taxon>
        <taxon>Bacillota</taxon>
        <taxon>Tissierellia</taxon>
        <taxon>Tissierellales</taxon>
        <taxon>Peptoniphilaceae</taxon>
        <taxon>Anaerococcus</taxon>
    </lineage>
</organism>
<gene>
    <name evidence="2" type="ORF">HMPREF0072_0642</name>
</gene>
<evidence type="ECO:0000313" key="2">
    <source>
        <dbReference type="EMBL" id="EEI86794.1"/>
    </source>
</evidence>
<reference evidence="2 3" key="1">
    <citation type="submission" date="2008-10" db="EMBL/GenBank/DDBJ databases">
        <authorList>
            <person name="Qin X."/>
            <person name="Bachman B."/>
            <person name="Battles P."/>
            <person name="Bell A."/>
            <person name="Bess C."/>
            <person name="Bickham C."/>
            <person name="Chaboub L."/>
            <person name="Chen D."/>
            <person name="Coyle M."/>
            <person name="Deiros D.R."/>
            <person name="Dinh H."/>
            <person name="Forbes L."/>
            <person name="Fowler G."/>
            <person name="Francisco L."/>
            <person name="Fu Q."/>
            <person name="Gubbala S."/>
            <person name="Hale W."/>
            <person name="Han Y."/>
            <person name="Hemphill L."/>
            <person name="Highlander S.K."/>
            <person name="Hirani K."/>
            <person name="Hogues M."/>
            <person name="Jackson L."/>
            <person name="Jakkamsetti A."/>
            <person name="Javaid M."/>
            <person name="Jiang H."/>
            <person name="Korchina V."/>
            <person name="Kovar C."/>
            <person name="Lara F."/>
            <person name="Lee S."/>
            <person name="Mata R."/>
            <person name="Mathew T."/>
            <person name="Moen C."/>
            <person name="Morales K."/>
            <person name="Munidasa M."/>
            <person name="Nazareth L."/>
            <person name="Ngo R."/>
            <person name="Nguyen L."/>
            <person name="Okwuonu G."/>
            <person name="Ongeri F."/>
            <person name="Patil S."/>
            <person name="Petrosino J."/>
            <person name="Pham C."/>
            <person name="Pham P."/>
            <person name="Pu L.-L."/>
            <person name="Puazo M."/>
            <person name="Raj R."/>
            <person name="Reid J."/>
            <person name="Rouhana J."/>
            <person name="Saada N."/>
            <person name="Shang Y."/>
            <person name="Simmons D."/>
            <person name="Thornton R."/>
            <person name="Warren J."/>
            <person name="Weissenberger G."/>
            <person name="Zhang J."/>
            <person name="Zhang L."/>
            <person name="Zhou C."/>
            <person name="Zhu D."/>
            <person name="Muzny D."/>
            <person name="Worley K."/>
            <person name="Gibbs R."/>
        </authorList>
    </citation>
    <scope>NUCLEOTIDE SEQUENCE [LARGE SCALE GENOMIC DNA]</scope>
    <source>
        <strain evidence="2 3">ATCC 51172</strain>
    </source>
</reference>
<dbReference type="AlphaFoldDB" id="C2BE72"/>
<evidence type="ECO:0000256" key="1">
    <source>
        <dbReference type="SAM" id="MobiDB-lite"/>
    </source>
</evidence>
<feature type="compositionally biased region" description="Basic residues" evidence="1">
    <location>
        <begin position="1"/>
        <end position="10"/>
    </location>
</feature>
<sequence>MPGPRWRFRSVRSTSNHHPNNHRHPGRYRRPARGCRHARLCCHCYCRYHRRSSC</sequence>